<dbReference type="OrthoDB" id="5989914at2759"/>
<accession>A0A7D9DED0</accession>
<feature type="compositionally biased region" description="Basic and acidic residues" evidence="3">
    <location>
        <begin position="392"/>
        <end position="413"/>
    </location>
</feature>
<feature type="compositionally biased region" description="Basic and acidic residues" evidence="3">
    <location>
        <begin position="171"/>
        <end position="189"/>
    </location>
</feature>
<feature type="region of interest" description="Disordered" evidence="3">
    <location>
        <begin position="632"/>
        <end position="796"/>
    </location>
</feature>
<sequence>MSVVLEPHHLEAVANLQTTITDLETAKANENEEEQAKQSDDIVPTASPRGKALSYTKDEVMTIKDSRLSNIHPAALSDKYCNREGIWDPELWYYSPESEKRSASPIDNKKKFLLDGIVLSPQGRSFARGCQVNVEKQDGGEGRNKMSGRLGRGWDGREKGRGRGRNSPTGDVERKYERNYKNDRNDTSGKSRRRAGNMGSQPEWFTHGPTSQLDTIELRGFDDVEKGNRQKKRKKDANETLHEQKSKTPEEILEESRKFDINEFFDMAENALPITGMYENQANSSSRFSQWFPNGRRSRSNSLGNSQSNSRRSSIADELAEIAGLTLSSPARTPSPDPEFMFSPIVPAPESCQQDNMLNIIQDSDVDVQPLLDSVIPHKTVKGAVTLEDLEGKDGISNDAGDEKEHGTEEKEGSQVFLKLVQTMKASGNLPAKPTPTIPDIPPHLLPRPPSSKDKNRSTPGSRSRSPSPLQLLQEVIRRTQSPVAFVNHVQNDPRLISSYDALRAASPVANILSPVARARPLTPEEIYGAPPIAFNMDNTAPDLFEFTGTVANIDKRMPPKKKPFQSRYPQMSEANDVDGNTQNSSGAKPRPVISQAFVPTSVLRKFHCDKHDQKSSDGIKKESDSTLHKHNIHQAEMTSHRDLRTSSAKPRDSCQASPTLMSPREFTSPKTTSETLSRPELLTPHRVPLPSSPSMTPHSLPLPQSPMVQNTPKTSSGNLPKPLLTPHSLPLPHSPLVASASSNPTSDFGIRPLSRTAGMDDSGRGRARGGRKPFDLRQNNNMRRYPQGQIPYRPVTPNMIPRPGMLPTPFNMNAARAMNVHPTALALALRNQQFQMARAAAVAAANAAVNRPPPVLSPAQAAAAAMMLNQQRATGGFRGMMPQMNPRMFTHTPQRPNLPPALQRQHHVVHHSEANKDNDSLSKWFSDAVLNQSQSQAPGRGAKVLSVEELERHTCV</sequence>
<reference evidence="4" key="1">
    <citation type="submission" date="2020-04" db="EMBL/GenBank/DDBJ databases">
        <authorList>
            <person name="Alioto T."/>
            <person name="Alioto T."/>
            <person name="Gomez Garrido J."/>
        </authorList>
    </citation>
    <scope>NUCLEOTIDE SEQUENCE</scope>
    <source>
        <strain evidence="4">A484AB</strain>
    </source>
</reference>
<keyword evidence="4" id="KW-0648">Protein biosynthesis</keyword>
<keyword evidence="5" id="KW-1185">Reference proteome</keyword>
<comment type="subcellular location">
    <subcellularLocation>
        <location evidence="1">Cytoplasm</location>
    </subcellularLocation>
</comment>
<feature type="compositionally biased region" description="Basic and acidic residues" evidence="3">
    <location>
        <begin position="236"/>
        <end position="252"/>
    </location>
</feature>
<feature type="region of interest" description="Disordered" evidence="3">
    <location>
        <begin position="289"/>
        <end position="314"/>
    </location>
</feature>
<feature type="compositionally biased region" description="Low complexity" evidence="3">
    <location>
        <begin position="300"/>
        <end position="313"/>
    </location>
</feature>
<feature type="compositionally biased region" description="Low complexity" evidence="3">
    <location>
        <begin position="458"/>
        <end position="469"/>
    </location>
</feature>
<dbReference type="GO" id="GO:0005634">
    <property type="term" value="C:nucleus"/>
    <property type="evidence" value="ECO:0007669"/>
    <property type="project" value="TreeGrafter"/>
</dbReference>
<feature type="compositionally biased region" description="Basic and acidic residues" evidence="3">
    <location>
        <begin position="639"/>
        <end position="653"/>
    </location>
</feature>
<feature type="compositionally biased region" description="Basic and acidic residues" evidence="3">
    <location>
        <begin position="135"/>
        <end position="144"/>
    </location>
</feature>
<evidence type="ECO:0000256" key="2">
    <source>
        <dbReference type="ARBA" id="ARBA00022490"/>
    </source>
</evidence>
<keyword evidence="2" id="KW-0963">Cytoplasm</keyword>
<feature type="region of interest" description="Disordered" evidence="3">
    <location>
        <begin position="427"/>
        <end position="470"/>
    </location>
</feature>
<dbReference type="GO" id="GO:0036464">
    <property type="term" value="C:cytoplasmic ribonucleoprotein granule"/>
    <property type="evidence" value="ECO:0007669"/>
    <property type="project" value="UniProtKB-ARBA"/>
</dbReference>
<feature type="compositionally biased region" description="Low complexity" evidence="3">
    <location>
        <begin position="720"/>
        <end position="743"/>
    </location>
</feature>
<dbReference type="InterPro" id="IPR018862">
    <property type="entry name" value="eIF4E-T"/>
</dbReference>
<feature type="region of interest" description="Disordered" evidence="3">
    <location>
        <begin position="28"/>
        <end position="49"/>
    </location>
</feature>
<dbReference type="GO" id="GO:0003729">
    <property type="term" value="F:mRNA binding"/>
    <property type="evidence" value="ECO:0007669"/>
    <property type="project" value="TreeGrafter"/>
</dbReference>
<evidence type="ECO:0000256" key="3">
    <source>
        <dbReference type="SAM" id="MobiDB-lite"/>
    </source>
</evidence>
<dbReference type="Proteomes" id="UP001152795">
    <property type="component" value="Unassembled WGS sequence"/>
</dbReference>
<dbReference type="AlphaFoldDB" id="A0A7D9DED0"/>
<protein>
    <submittedName>
        <fullName evidence="4">Eukaryotic translation initiation factor 4E transporter isoform X1</fullName>
    </submittedName>
</protein>
<evidence type="ECO:0000256" key="1">
    <source>
        <dbReference type="ARBA" id="ARBA00004496"/>
    </source>
</evidence>
<name>A0A7D9DED0_PARCT</name>
<feature type="region of interest" description="Disordered" evidence="3">
    <location>
        <begin position="129"/>
        <end position="252"/>
    </location>
</feature>
<feature type="compositionally biased region" description="Polar residues" evidence="3">
    <location>
        <begin position="568"/>
        <end position="587"/>
    </location>
</feature>
<feature type="compositionally biased region" description="Basic and acidic residues" evidence="3">
    <location>
        <begin position="28"/>
        <end position="40"/>
    </location>
</feature>
<feature type="compositionally biased region" description="Basic and acidic residues" evidence="3">
    <location>
        <begin position="152"/>
        <end position="161"/>
    </location>
</feature>
<feature type="compositionally biased region" description="Polar residues" evidence="3">
    <location>
        <begin position="707"/>
        <end position="719"/>
    </location>
</feature>
<dbReference type="Pfam" id="PF10477">
    <property type="entry name" value="EIF4E-T"/>
    <property type="match status" value="1"/>
</dbReference>
<proteinExistence type="predicted"/>
<organism evidence="4 5">
    <name type="scientific">Paramuricea clavata</name>
    <name type="common">Red gorgonian</name>
    <name type="synonym">Violescent sea-whip</name>
    <dbReference type="NCBI Taxonomy" id="317549"/>
    <lineage>
        <taxon>Eukaryota</taxon>
        <taxon>Metazoa</taxon>
        <taxon>Cnidaria</taxon>
        <taxon>Anthozoa</taxon>
        <taxon>Octocorallia</taxon>
        <taxon>Malacalcyonacea</taxon>
        <taxon>Plexauridae</taxon>
        <taxon>Paramuricea</taxon>
    </lineage>
</organism>
<feature type="compositionally biased region" description="Pro residues" evidence="3">
    <location>
        <begin position="433"/>
        <end position="450"/>
    </location>
</feature>
<dbReference type="GO" id="GO:0017148">
    <property type="term" value="P:negative regulation of translation"/>
    <property type="evidence" value="ECO:0007669"/>
    <property type="project" value="TreeGrafter"/>
</dbReference>
<dbReference type="GO" id="GO:0003743">
    <property type="term" value="F:translation initiation factor activity"/>
    <property type="evidence" value="ECO:0007669"/>
    <property type="project" value="UniProtKB-KW"/>
</dbReference>
<dbReference type="EMBL" id="CACRXK020000638">
    <property type="protein sequence ID" value="CAB3983645.1"/>
    <property type="molecule type" value="Genomic_DNA"/>
</dbReference>
<evidence type="ECO:0000313" key="4">
    <source>
        <dbReference type="EMBL" id="CAB3983645.1"/>
    </source>
</evidence>
<feature type="region of interest" description="Disordered" evidence="3">
    <location>
        <begin position="555"/>
        <end position="594"/>
    </location>
</feature>
<feature type="compositionally biased region" description="Basic and acidic residues" evidence="3">
    <location>
        <begin position="216"/>
        <end position="228"/>
    </location>
</feature>
<keyword evidence="4" id="KW-0396">Initiation factor</keyword>
<gene>
    <name evidence="4" type="ORF">PACLA_8A026610</name>
</gene>
<dbReference type="PANTHER" id="PTHR12269">
    <property type="entry name" value="EUKARYOTIC TRANSLATION INITIATION FACTOR 4E TRANSPORTER"/>
    <property type="match status" value="1"/>
</dbReference>
<dbReference type="PANTHER" id="PTHR12269:SF1">
    <property type="entry name" value="EUKARYOTIC TRANSLATION INITIATION FACTOR 4E TRANSPORTER"/>
    <property type="match status" value="1"/>
</dbReference>
<evidence type="ECO:0000313" key="5">
    <source>
        <dbReference type="Proteomes" id="UP001152795"/>
    </source>
</evidence>
<feature type="region of interest" description="Disordered" evidence="3">
    <location>
        <begin position="392"/>
        <end position="414"/>
    </location>
</feature>
<comment type="caution">
    <text evidence="4">The sequence shown here is derived from an EMBL/GenBank/DDBJ whole genome shotgun (WGS) entry which is preliminary data.</text>
</comment>